<evidence type="ECO:0000313" key="1">
    <source>
        <dbReference type="EMBL" id="CAF2966725.1"/>
    </source>
</evidence>
<protein>
    <submittedName>
        <fullName evidence="1">(salmon louse) hypothetical protein</fullName>
    </submittedName>
</protein>
<name>A0A7R8HB05_LEPSM</name>
<dbReference type="Proteomes" id="UP000675881">
    <property type="component" value="Chromosome 6"/>
</dbReference>
<evidence type="ECO:0000313" key="2">
    <source>
        <dbReference type="Proteomes" id="UP000675881"/>
    </source>
</evidence>
<dbReference type="AlphaFoldDB" id="A0A7R8HB05"/>
<dbReference type="EMBL" id="HG994585">
    <property type="protein sequence ID" value="CAF2966725.1"/>
    <property type="molecule type" value="Genomic_DNA"/>
</dbReference>
<accession>A0A7R8HB05</accession>
<keyword evidence="2" id="KW-1185">Reference proteome</keyword>
<reference evidence="1" key="1">
    <citation type="submission" date="2021-02" db="EMBL/GenBank/DDBJ databases">
        <authorList>
            <person name="Bekaert M."/>
        </authorList>
    </citation>
    <scope>NUCLEOTIDE SEQUENCE</scope>
    <source>
        <strain evidence="1">IoA-00</strain>
    </source>
</reference>
<gene>
    <name evidence="1" type="ORF">LSAA_11723</name>
</gene>
<organism evidence="1 2">
    <name type="scientific">Lepeophtheirus salmonis</name>
    <name type="common">Salmon louse</name>
    <name type="synonym">Caligus salmonis</name>
    <dbReference type="NCBI Taxonomy" id="72036"/>
    <lineage>
        <taxon>Eukaryota</taxon>
        <taxon>Metazoa</taxon>
        <taxon>Ecdysozoa</taxon>
        <taxon>Arthropoda</taxon>
        <taxon>Crustacea</taxon>
        <taxon>Multicrustacea</taxon>
        <taxon>Hexanauplia</taxon>
        <taxon>Copepoda</taxon>
        <taxon>Siphonostomatoida</taxon>
        <taxon>Caligidae</taxon>
        <taxon>Lepeophtheirus</taxon>
    </lineage>
</organism>
<sequence length="132" mass="14896">MNNNFISRHGDISQVDLVRIKACTSFRVLVSKIMIDLDNVAFTSATRLCGDISLSFAEQEVDVMSQDLKKTNDDITRENIQIIRISQIIMIQSRAPVNSKVLCPYFMWLPSAFEPVGRQSIKPTISQVTNFA</sequence>
<proteinExistence type="predicted"/>